<accession>A0AAX6GV27</accession>
<keyword evidence="3" id="KW-1185">Reference proteome</keyword>
<dbReference type="Proteomes" id="UP001140949">
    <property type="component" value="Unassembled WGS sequence"/>
</dbReference>
<feature type="region of interest" description="Disordered" evidence="1">
    <location>
        <begin position="231"/>
        <end position="267"/>
    </location>
</feature>
<dbReference type="AlphaFoldDB" id="A0AAX6GV27"/>
<reference evidence="2" key="2">
    <citation type="submission" date="2023-04" db="EMBL/GenBank/DDBJ databases">
        <authorList>
            <person name="Bruccoleri R.E."/>
            <person name="Oakeley E.J."/>
            <person name="Faust A.-M."/>
            <person name="Dessus-Babus S."/>
            <person name="Altorfer M."/>
            <person name="Burckhardt D."/>
            <person name="Oertli M."/>
            <person name="Naumann U."/>
            <person name="Petersen F."/>
            <person name="Wong J."/>
        </authorList>
    </citation>
    <scope>NUCLEOTIDE SEQUENCE</scope>
    <source>
        <strain evidence="2">GSM-AAB239-AS_SAM_17_03QT</strain>
        <tissue evidence="2">Leaf</tissue>
    </source>
</reference>
<feature type="compositionally biased region" description="Polar residues" evidence="1">
    <location>
        <begin position="250"/>
        <end position="267"/>
    </location>
</feature>
<evidence type="ECO:0000256" key="1">
    <source>
        <dbReference type="SAM" id="MobiDB-lite"/>
    </source>
</evidence>
<gene>
    <name evidence="2" type="ORF">M6B38_343330</name>
</gene>
<reference evidence="2" key="1">
    <citation type="journal article" date="2023" name="GigaByte">
        <title>Genome assembly of the bearded iris, Iris pallida Lam.</title>
        <authorList>
            <person name="Bruccoleri R.E."/>
            <person name="Oakeley E.J."/>
            <person name="Faust A.M.E."/>
            <person name="Altorfer M."/>
            <person name="Dessus-Babus S."/>
            <person name="Burckhardt D."/>
            <person name="Oertli M."/>
            <person name="Naumann U."/>
            <person name="Petersen F."/>
            <person name="Wong J."/>
        </authorList>
    </citation>
    <scope>NUCLEOTIDE SEQUENCE</scope>
    <source>
        <strain evidence="2">GSM-AAB239-AS_SAM_17_03QT</strain>
    </source>
</reference>
<name>A0AAX6GV27_IRIPA</name>
<comment type="caution">
    <text evidence="2">The sequence shown here is derived from an EMBL/GenBank/DDBJ whole genome shotgun (WGS) entry which is preliminary data.</text>
</comment>
<feature type="compositionally biased region" description="Polar residues" evidence="1">
    <location>
        <begin position="231"/>
        <end position="242"/>
    </location>
</feature>
<proteinExistence type="predicted"/>
<dbReference type="EMBL" id="JANAVB010016193">
    <property type="protein sequence ID" value="KAJ6832393.1"/>
    <property type="molecule type" value="Genomic_DNA"/>
</dbReference>
<evidence type="ECO:0000313" key="3">
    <source>
        <dbReference type="Proteomes" id="UP001140949"/>
    </source>
</evidence>
<sequence>MSAATASDPLPFASPMAQFPHHLLKRENLQQQQQQQQEFNMRPDIPPWLACHQQQAPTSLENQQLTQDYSYDVDQSPCIAAAPAAPAAHMSATALLQKAAQMGATMSKPSHHGQMASSTLHSTAVVNSSSSSSFGLGLSSYQDHLGGGGSFVHGTSSSPLLHQHMMLQTPLSAGGPSGIDGSTFGEAFAGMLKREGSSNGGGDDGMTRDFLGLQRPFSHRDILMNMATSMDHFSSSSSYEQQPQHKKQKSWQNSELHATTSGETQKH</sequence>
<organism evidence="2 3">
    <name type="scientific">Iris pallida</name>
    <name type="common">Sweet iris</name>
    <dbReference type="NCBI Taxonomy" id="29817"/>
    <lineage>
        <taxon>Eukaryota</taxon>
        <taxon>Viridiplantae</taxon>
        <taxon>Streptophyta</taxon>
        <taxon>Embryophyta</taxon>
        <taxon>Tracheophyta</taxon>
        <taxon>Spermatophyta</taxon>
        <taxon>Magnoliopsida</taxon>
        <taxon>Liliopsida</taxon>
        <taxon>Asparagales</taxon>
        <taxon>Iridaceae</taxon>
        <taxon>Iridoideae</taxon>
        <taxon>Irideae</taxon>
        <taxon>Iris</taxon>
    </lineage>
</organism>
<evidence type="ECO:0000313" key="2">
    <source>
        <dbReference type="EMBL" id="KAJ6832393.1"/>
    </source>
</evidence>
<feature type="region of interest" description="Disordered" evidence="1">
    <location>
        <begin position="1"/>
        <end position="22"/>
    </location>
</feature>
<protein>
    <submittedName>
        <fullName evidence="2">Protein indeterminate-domain 11-like</fullName>
    </submittedName>
</protein>